<reference evidence="3" key="1">
    <citation type="submission" date="2015-06" db="EMBL/GenBank/DDBJ databases">
        <title>Comparative genomics of Burkholderia leaf nodule symbionts.</title>
        <authorList>
            <person name="Carlier A."/>
            <person name="Eberl L."/>
            <person name="Pinto-Carbo M."/>
        </authorList>
    </citation>
    <scope>NUCLEOTIDE SEQUENCE [LARGE SCALE GENOMIC DNA]</scope>
    <source>
        <strain evidence="3">UZHbot4</strain>
    </source>
</reference>
<dbReference type="AlphaFoldDB" id="A0A0L0MDR8"/>
<dbReference type="PATRIC" id="fig|242163.4.peg.6685"/>
<evidence type="ECO:0000313" key="2">
    <source>
        <dbReference type="EMBL" id="KND60089.1"/>
    </source>
</evidence>
<feature type="transmembrane region" description="Helical" evidence="1">
    <location>
        <begin position="6"/>
        <end position="25"/>
    </location>
</feature>
<sequence length="72" mass="7718">MKHAISTYWPVAILLPIMLAFYLHTSEVRTEAARRQASDVASVSAELARAISLGLVEDHGATPAAVTGRKSL</sequence>
<gene>
    <name evidence="2" type="ORF">BVER_00145c</name>
</gene>
<protein>
    <submittedName>
        <fullName evidence="2">Uncharacterized protein</fullName>
    </submittedName>
</protein>
<keyword evidence="1" id="KW-0812">Transmembrane</keyword>
<name>A0A0L0MDR8_9BURK</name>
<accession>A0A0L0MDR8</accession>
<dbReference type="Proteomes" id="UP000036959">
    <property type="component" value="Unassembled WGS sequence"/>
</dbReference>
<evidence type="ECO:0000313" key="3">
    <source>
        <dbReference type="Proteomes" id="UP000036959"/>
    </source>
</evidence>
<proteinExistence type="predicted"/>
<keyword evidence="3" id="KW-1185">Reference proteome</keyword>
<keyword evidence="1" id="KW-0472">Membrane</keyword>
<comment type="caution">
    <text evidence="2">The sequence shown here is derived from an EMBL/GenBank/DDBJ whole genome shotgun (WGS) entry which is preliminary data.</text>
</comment>
<organism evidence="2 3">
    <name type="scientific">Candidatus Burkholderia verschuerenii</name>
    <dbReference type="NCBI Taxonomy" id="242163"/>
    <lineage>
        <taxon>Bacteria</taxon>
        <taxon>Pseudomonadati</taxon>
        <taxon>Pseudomonadota</taxon>
        <taxon>Betaproteobacteria</taxon>
        <taxon>Burkholderiales</taxon>
        <taxon>Burkholderiaceae</taxon>
        <taxon>Burkholderia</taxon>
    </lineage>
</organism>
<dbReference type="RefSeq" id="WP_050454041.1">
    <property type="nucleotide sequence ID" value="NZ_LFJJ01000082.1"/>
</dbReference>
<evidence type="ECO:0000256" key="1">
    <source>
        <dbReference type="SAM" id="Phobius"/>
    </source>
</evidence>
<dbReference type="EMBL" id="LFJJ01000082">
    <property type="protein sequence ID" value="KND60089.1"/>
    <property type="molecule type" value="Genomic_DNA"/>
</dbReference>
<keyword evidence="1" id="KW-1133">Transmembrane helix</keyword>
<dbReference type="OrthoDB" id="9028817at2"/>